<sequence>MKSLPKQFISCDWGTSNFRLRLVDTESLEVLQEHSTDKGVKKVYQDFVESETNLSQKAYFGKYLAEQLKFVEHAEVNTVIASGMLSSSIGMQELEYAKMPMSAEGRSLNSSFEQLDEKYELLLISGTKTEESVMRGEEIQALGLAERLKSSEGVLLLPGTHSKHIHYAGGVFKDFKTFMTGELFEIISNQSILNGSIQKSAFSETYAQCFLDGVQRGAEGELTEALFSIRASSLFGNRSKESNFYFLSGLLIGSELGYLKRSELDVHIAASGVLSQLYQKALASLKPTQKLYFYDEEVLEKALLAGQKKILSTYV</sequence>
<dbReference type="EMBL" id="QGDO01000003">
    <property type="protein sequence ID" value="PWJ41793.1"/>
    <property type="molecule type" value="Genomic_DNA"/>
</dbReference>
<evidence type="ECO:0000313" key="1">
    <source>
        <dbReference type="EMBL" id="PWJ41793.1"/>
    </source>
</evidence>
<dbReference type="Proteomes" id="UP000245535">
    <property type="component" value="Unassembled WGS sequence"/>
</dbReference>
<evidence type="ECO:0000313" key="2">
    <source>
        <dbReference type="Proteomes" id="UP000245535"/>
    </source>
</evidence>
<dbReference type="Gene3D" id="3.30.420.300">
    <property type="entry name" value="2-keto-3-deoxy-galactonokinase, substrate binding domain"/>
    <property type="match status" value="1"/>
</dbReference>
<keyword evidence="1" id="KW-0418">Kinase</keyword>
<keyword evidence="1" id="KW-0808">Transferase</keyword>
<protein>
    <submittedName>
        <fullName evidence="1">2-dehydro-3-deoxygalactonokinase</fullName>
    </submittedName>
</protein>
<dbReference type="Pfam" id="PF05035">
    <property type="entry name" value="DGOK"/>
    <property type="match status" value="1"/>
</dbReference>
<dbReference type="GO" id="GO:0008671">
    <property type="term" value="F:2-dehydro-3-deoxygalactonokinase activity"/>
    <property type="evidence" value="ECO:0007669"/>
    <property type="project" value="InterPro"/>
</dbReference>
<proteinExistence type="predicted"/>
<dbReference type="AlphaFoldDB" id="A0A315Z9Q8"/>
<dbReference type="RefSeq" id="WP_109618125.1">
    <property type="nucleotide sequence ID" value="NZ_QGDO01000003.1"/>
</dbReference>
<keyword evidence="2" id="KW-1185">Reference proteome</keyword>
<dbReference type="InterPro" id="IPR042257">
    <property type="entry name" value="DGOK_C"/>
</dbReference>
<dbReference type="Gene3D" id="3.30.420.310">
    <property type="entry name" value="2-keto-3-deoxy-galactonokinase, C-terminal domain"/>
    <property type="match status" value="1"/>
</dbReference>
<dbReference type="InterPro" id="IPR042258">
    <property type="entry name" value="DGOK_N"/>
</dbReference>
<dbReference type="InterPro" id="IPR007729">
    <property type="entry name" value="DGOK"/>
</dbReference>
<dbReference type="OrthoDB" id="256574at2"/>
<dbReference type="GO" id="GO:0034194">
    <property type="term" value="P:D-galactonate catabolic process"/>
    <property type="evidence" value="ECO:0007669"/>
    <property type="project" value="InterPro"/>
</dbReference>
<accession>A0A315Z9Q8</accession>
<reference evidence="1 2" key="1">
    <citation type="submission" date="2018-03" db="EMBL/GenBank/DDBJ databases">
        <title>Genomic Encyclopedia of Archaeal and Bacterial Type Strains, Phase II (KMG-II): from individual species to whole genera.</title>
        <authorList>
            <person name="Goeker M."/>
        </authorList>
    </citation>
    <scope>NUCLEOTIDE SEQUENCE [LARGE SCALE GENOMIC DNA]</scope>
    <source>
        <strain evidence="1 2">DSM 28229</strain>
    </source>
</reference>
<gene>
    <name evidence="1" type="ORF">BC781_10343</name>
</gene>
<name>A0A315Z9Q8_SEDFL</name>
<organism evidence="1 2">
    <name type="scientific">Sediminitomix flava</name>
    <dbReference type="NCBI Taxonomy" id="379075"/>
    <lineage>
        <taxon>Bacteria</taxon>
        <taxon>Pseudomonadati</taxon>
        <taxon>Bacteroidota</taxon>
        <taxon>Cytophagia</taxon>
        <taxon>Cytophagales</taxon>
        <taxon>Flammeovirgaceae</taxon>
        <taxon>Sediminitomix</taxon>
    </lineage>
</organism>
<comment type="caution">
    <text evidence="1">The sequence shown here is derived from an EMBL/GenBank/DDBJ whole genome shotgun (WGS) entry which is preliminary data.</text>
</comment>